<proteinExistence type="inferred from homology"/>
<dbReference type="InterPro" id="IPR029057">
    <property type="entry name" value="PRTase-like"/>
</dbReference>
<dbReference type="SUPFAM" id="SSF53271">
    <property type="entry name" value="PRTase-like"/>
    <property type="match status" value="1"/>
</dbReference>
<evidence type="ECO:0000256" key="1">
    <source>
        <dbReference type="ARBA" id="ARBA00008007"/>
    </source>
</evidence>
<dbReference type="PANTHER" id="PTHR47505:SF1">
    <property type="entry name" value="DNA UTILIZATION PROTEIN YHGH"/>
    <property type="match status" value="1"/>
</dbReference>
<protein>
    <recommendedName>
        <fullName evidence="4">ComF family protein</fullName>
    </recommendedName>
</protein>
<evidence type="ECO:0008006" key="4">
    <source>
        <dbReference type="Google" id="ProtNLM"/>
    </source>
</evidence>
<dbReference type="Proteomes" id="UP000236910">
    <property type="component" value="Unassembled WGS sequence"/>
</dbReference>
<name>A0A2J6X8V6_9BACT</name>
<comment type="similarity">
    <text evidence="1">Belongs to the ComF/GntX family.</text>
</comment>
<dbReference type="PANTHER" id="PTHR47505">
    <property type="entry name" value="DNA UTILIZATION PROTEIN YHGH"/>
    <property type="match status" value="1"/>
</dbReference>
<dbReference type="EMBL" id="PNIX01000078">
    <property type="protein sequence ID" value="PMP83684.1"/>
    <property type="molecule type" value="Genomic_DNA"/>
</dbReference>
<dbReference type="Gene3D" id="3.40.50.2020">
    <property type="match status" value="1"/>
</dbReference>
<evidence type="ECO:0000313" key="2">
    <source>
        <dbReference type="EMBL" id="PMP83684.1"/>
    </source>
</evidence>
<dbReference type="AlphaFoldDB" id="A0A2J6X8V6"/>
<dbReference type="InterPro" id="IPR051910">
    <property type="entry name" value="ComF/GntX_DNA_util-trans"/>
</dbReference>
<accession>A0A2J6X8V6</accession>
<gene>
    <name evidence="2" type="ORF">C0175_01340</name>
</gene>
<comment type="caution">
    <text evidence="2">The sequence shown here is derived from an EMBL/GenBank/DDBJ whole genome shotgun (WGS) entry which is preliminary data.</text>
</comment>
<evidence type="ECO:0000313" key="3">
    <source>
        <dbReference type="Proteomes" id="UP000236910"/>
    </source>
</evidence>
<dbReference type="InterPro" id="IPR000836">
    <property type="entry name" value="PRTase_dom"/>
</dbReference>
<dbReference type="CDD" id="cd06223">
    <property type="entry name" value="PRTases_typeI"/>
    <property type="match status" value="1"/>
</dbReference>
<sequence>MQKEILNYFYNYYVKEFFLEIVSPAHCVVCGKKLFDSNFICESCKNKIIFNEYPLISREEVVYYYGMTRYTGVMEELIKKFKFNGYKALSKFLSSIIINFIKTNNIEFDFIGFVPMSKMEFKERGYNQTYLLAKDVSFATQKPIIRSIYKIKETKKQTNLSKNERIQNLKDAFVIKEAIMGNILIIDDVYTTGTTAKEITHAFKKVLKNGNIYFIALSQTFN</sequence>
<organism evidence="2 3">
    <name type="scientific">Caldisericum exile</name>
    <dbReference type="NCBI Taxonomy" id="693075"/>
    <lineage>
        <taxon>Bacteria</taxon>
        <taxon>Pseudomonadati</taxon>
        <taxon>Caldisericota/Cryosericota group</taxon>
        <taxon>Caldisericota</taxon>
        <taxon>Caldisericia</taxon>
        <taxon>Caldisericales</taxon>
        <taxon>Caldisericaceae</taxon>
        <taxon>Caldisericum</taxon>
    </lineage>
</organism>
<reference evidence="2 3" key="1">
    <citation type="submission" date="2018-01" db="EMBL/GenBank/DDBJ databases">
        <title>Metagenomic assembled genomes from two thermal pools in the Uzon Caldera, Kamchatka, Russia.</title>
        <authorList>
            <person name="Wilkins L."/>
            <person name="Ettinger C."/>
        </authorList>
    </citation>
    <scope>NUCLEOTIDE SEQUENCE [LARGE SCALE GENOMIC DNA]</scope>
    <source>
        <strain evidence="2">ARK-10</strain>
    </source>
</reference>